<keyword evidence="3" id="KW-0732">Signal</keyword>
<dbReference type="Gene3D" id="3.40.190.10">
    <property type="entry name" value="Periplasmic binding protein-like II"/>
    <property type="match status" value="2"/>
</dbReference>
<protein>
    <submittedName>
        <fullName evidence="5">Substrate-binding domain-containing protein</fullName>
    </submittedName>
</protein>
<evidence type="ECO:0000256" key="1">
    <source>
        <dbReference type="ARBA" id="ARBA00004418"/>
    </source>
</evidence>
<evidence type="ECO:0000313" key="5">
    <source>
        <dbReference type="EMBL" id="MCC4213676.1"/>
    </source>
</evidence>
<dbReference type="PANTHER" id="PTHR30024:SF47">
    <property type="entry name" value="TAURINE-BINDING PERIPLASMIC PROTEIN"/>
    <property type="match status" value="1"/>
</dbReference>
<dbReference type="Proteomes" id="UP001197770">
    <property type="component" value="Unassembled WGS sequence"/>
</dbReference>
<comment type="subcellular location">
    <subcellularLocation>
        <location evidence="1">Periplasm</location>
    </subcellularLocation>
</comment>
<sequence length="277" mass="31193">MKTLKVGGVPEHFNLPIHLCIEEGLFKAEGIEVEWVEFPGGTGAMNAALRDEEIDVAVILTEGIIRDIANGNPSKIIQNYVSSPLIWGVHVAAESAFQSIDDLKDARPAISRFGSGSHVMAFIQAHQLGWDTSKLECVVVNNLDNAIEALQNGEADYFMWEHFTTKPLVDRGIFRRVADFPTPWSSFVFAATETAIKNKSQELSAFLKVVNAKTKIFKNIEGIDLILAERYDQKLKDIQKWLSLTNWSQEKLPEAESEQIVSFLKQLNMVEINYYYK</sequence>
<organism evidence="5 6">
    <name type="scientific">Leeuwenhoekiella parthenopeia</name>
    <dbReference type="NCBI Taxonomy" id="2890320"/>
    <lineage>
        <taxon>Bacteria</taxon>
        <taxon>Pseudomonadati</taxon>
        <taxon>Bacteroidota</taxon>
        <taxon>Flavobacteriia</taxon>
        <taxon>Flavobacteriales</taxon>
        <taxon>Flavobacteriaceae</taxon>
        <taxon>Leeuwenhoekiella</taxon>
    </lineage>
</organism>
<dbReference type="PANTHER" id="PTHR30024">
    <property type="entry name" value="ALIPHATIC SULFONATES-BINDING PROTEIN-RELATED"/>
    <property type="match status" value="1"/>
</dbReference>
<dbReference type="EMBL" id="JAJGMW010000017">
    <property type="protein sequence ID" value="MCC4213676.1"/>
    <property type="molecule type" value="Genomic_DNA"/>
</dbReference>
<evidence type="ECO:0000259" key="4">
    <source>
        <dbReference type="Pfam" id="PF22384"/>
    </source>
</evidence>
<dbReference type="SUPFAM" id="SSF53850">
    <property type="entry name" value="Periplasmic binding protein-like II"/>
    <property type="match status" value="1"/>
</dbReference>
<dbReference type="InterPro" id="IPR054364">
    <property type="entry name" value="Ca3427-like_PBP2"/>
</dbReference>
<keyword evidence="6" id="KW-1185">Reference proteome</keyword>
<evidence type="ECO:0000313" key="6">
    <source>
        <dbReference type="Proteomes" id="UP001197770"/>
    </source>
</evidence>
<gene>
    <name evidence="5" type="ORF">LLW17_13170</name>
</gene>
<reference evidence="5 6" key="1">
    <citation type="submission" date="2021-11" db="EMBL/GenBank/DDBJ databases">
        <title>Seasonal and diel survey of microbial diversity of the Tyrrhenian coast.</title>
        <authorList>
            <person name="Gattoni G."/>
            <person name="Corral P."/>
        </authorList>
    </citation>
    <scope>NUCLEOTIDE SEQUENCE [LARGE SCALE GENOMIC DNA]</scope>
    <source>
        <strain evidence="5 6">Mr9</strain>
    </source>
</reference>
<evidence type="ECO:0000256" key="2">
    <source>
        <dbReference type="ARBA" id="ARBA00010742"/>
    </source>
</evidence>
<feature type="domain" description="Ca3427-like PBP 2" evidence="4">
    <location>
        <begin position="97"/>
        <end position="178"/>
    </location>
</feature>
<comment type="caution">
    <text evidence="5">The sequence shown here is derived from an EMBL/GenBank/DDBJ whole genome shotgun (WGS) entry which is preliminary data.</text>
</comment>
<name>A0ABS8GX41_9FLAO</name>
<accession>A0ABS8GX41</accession>
<comment type="similarity">
    <text evidence="2">Belongs to the bacterial solute-binding protein SsuA/TauA family.</text>
</comment>
<proteinExistence type="inferred from homology"/>
<dbReference type="CDD" id="cd13637">
    <property type="entry name" value="PBP2_Ca3427_like"/>
    <property type="match status" value="1"/>
</dbReference>
<dbReference type="Pfam" id="PF22384">
    <property type="entry name" value="PBP2_Ca3427_like"/>
    <property type="match status" value="1"/>
</dbReference>
<dbReference type="RefSeq" id="WP_228230753.1">
    <property type="nucleotide sequence ID" value="NZ_JAJGMW010000017.1"/>
</dbReference>
<evidence type="ECO:0000256" key="3">
    <source>
        <dbReference type="ARBA" id="ARBA00022729"/>
    </source>
</evidence>